<dbReference type="AlphaFoldDB" id="A0A0D3HH46"/>
<evidence type="ECO:0008006" key="4">
    <source>
        <dbReference type="Google" id="ProtNLM"/>
    </source>
</evidence>
<name>A0A0D3HH46_9ORYZ</name>
<reference evidence="2" key="1">
    <citation type="journal article" date="2009" name="Rice">
        <title>De Novo Next Generation Sequencing of Plant Genomes.</title>
        <authorList>
            <person name="Rounsley S."/>
            <person name="Marri P.R."/>
            <person name="Yu Y."/>
            <person name="He R."/>
            <person name="Sisneros N."/>
            <person name="Goicoechea J.L."/>
            <person name="Lee S.J."/>
            <person name="Angelova A."/>
            <person name="Kudrna D."/>
            <person name="Luo M."/>
            <person name="Affourtit J."/>
            <person name="Desany B."/>
            <person name="Knight J."/>
            <person name="Niazi F."/>
            <person name="Egholm M."/>
            <person name="Wing R.A."/>
        </authorList>
    </citation>
    <scope>NUCLEOTIDE SEQUENCE [LARGE SCALE GENOMIC DNA]</scope>
    <source>
        <strain evidence="2">cv. IRGC 105608</strain>
    </source>
</reference>
<feature type="region of interest" description="Disordered" evidence="1">
    <location>
        <begin position="31"/>
        <end position="96"/>
    </location>
</feature>
<dbReference type="Proteomes" id="UP000026960">
    <property type="component" value="Chromosome 11"/>
</dbReference>
<sequence>MAVVLTHGVVDEGSGERRWGWIWLVAEEAGKEAARRGRGEGGKRKTRRWSRRVAEESRTTPSASGGGGGDGGDAAQLDGELKLNFLEKKPRVASGK</sequence>
<evidence type="ECO:0000256" key="1">
    <source>
        <dbReference type="SAM" id="MobiDB-lite"/>
    </source>
</evidence>
<dbReference type="EnsemblPlants" id="OBART11G00130.1">
    <property type="protein sequence ID" value="OBART11G00130.1"/>
    <property type="gene ID" value="OBART11G00130"/>
</dbReference>
<dbReference type="Gramene" id="OBART11G00130.1">
    <property type="protein sequence ID" value="OBART11G00130.1"/>
    <property type="gene ID" value="OBART11G00130"/>
</dbReference>
<dbReference type="HOGENOM" id="CLU_163642_0_0_1"/>
<dbReference type="PaxDb" id="65489-OBART11G00130.1"/>
<accession>A0A0D3HH46</accession>
<evidence type="ECO:0000313" key="3">
    <source>
        <dbReference type="Proteomes" id="UP000026960"/>
    </source>
</evidence>
<keyword evidence="3" id="KW-1185">Reference proteome</keyword>
<reference evidence="2" key="2">
    <citation type="submission" date="2015-03" db="UniProtKB">
        <authorList>
            <consortium name="EnsemblPlants"/>
        </authorList>
    </citation>
    <scope>IDENTIFICATION</scope>
</reference>
<proteinExistence type="predicted"/>
<organism evidence="2">
    <name type="scientific">Oryza barthii</name>
    <dbReference type="NCBI Taxonomy" id="65489"/>
    <lineage>
        <taxon>Eukaryota</taxon>
        <taxon>Viridiplantae</taxon>
        <taxon>Streptophyta</taxon>
        <taxon>Embryophyta</taxon>
        <taxon>Tracheophyta</taxon>
        <taxon>Spermatophyta</taxon>
        <taxon>Magnoliopsida</taxon>
        <taxon>Liliopsida</taxon>
        <taxon>Poales</taxon>
        <taxon>Poaceae</taxon>
        <taxon>BOP clade</taxon>
        <taxon>Oryzoideae</taxon>
        <taxon>Oryzeae</taxon>
        <taxon>Oryzinae</taxon>
        <taxon>Oryza</taxon>
    </lineage>
</organism>
<evidence type="ECO:0000313" key="2">
    <source>
        <dbReference type="EnsemblPlants" id="OBART11G00130.1"/>
    </source>
</evidence>
<protein>
    <recommendedName>
        <fullName evidence="4">DUF834 domain-containing protein</fullName>
    </recommendedName>
</protein>
<feature type="compositionally biased region" description="Basic and acidic residues" evidence="1">
    <location>
        <begin position="31"/>
        <end position="43"/>
    </location>
</feature>
<feature type="compositionally biased region" description="Basic and acidic residues" evidence="1">
    <location>
        <begin position="79"/>
        <end position="90"/>
    </location>
</feature>